<evidence type="ECO:0000259" key="3">
    <source>
        <dbReference type="SMART" id="SM00322"/>
    </source>
</evidence>
<dbReference type="CDD" id="cd22408">
    <property type="entry name" value="KH-I_Vigilin_rpt4"/>
    <property type="match status" value="1"/>
</dbReference>
<name>A0A4U5NGJ1_STECR</name>
<dbReference type="OrthoDB" id="10027144at2759"/>
<dbReference type="AlphaFoldDB" id="A0A4U5NGJ1"/>
<dbReference type="Gene3D" id="3.30.1370.10">
    <property type="entry name" value="K Homology domain, type 1"/>
    <property type="match status" value="5"/>
</dbReference>
<dbReference type="InterPro" id="IPR004088">
    <property type="entry name" value="KH_dom_type_1"/>
</dbReference>
<evidence type="ECO:0000313" key="4">
    <source>
        <dbReference type="EMBL" id="TKR81810.1"/>
    </source>
</evidence>
<accession>A0A4U5NGJ1</accession>
<dbReference type="SMART" id="SM00322">
    <property type="entry name" value="KH"/>
    <property type="match status" value="4"/>
</dbReference>
<dbReference type="PANTHER" id="PTHR10627">
    <property type="entry name" value="SCP160"/>
    <property type="match status" value="1"/>
</dbReference>
<evidence type="ECO:0000256" key="1">
    <source>
        <dbReference type="ARBA" id="ARBA00022737"/>
    </source>
</evidence>
<dbReference type="Pfam" id="PF00013">
    <property type="entry name" value="KH_1"/>
    <property type="match status" value="4"/>
</dbReference>
<feature type="domain" description="K Homology" evidence="3">
    <location>
        <begin position="241"/>
        <end position="309"/>
    </location>
</feature>
<feature type="domain" description="K Homology" evidence="3">
    <location>
        <begin position="314"/>
        <end position="376"/>
    </location>
</feature>
<dbReference type="SUPFAM" id="SSF54791">
    <property type="entry name" value="Eukaryotic type KH-domain (KH-domain type I)"/>
    <property type="match status" value="5"/>
</dbReference>
<evidence type="ECO:0000256" key="2">
    <source>
        <dbReference type="PROSITE-ProRule" id="PRU00117"/>
    </source>
</evidence>
<reference evidence="4 5" key="2">
    <citation type="journal article" date="2019" name="G3 (Bethesda)">
        <title>Hybrid Assembly of the Genome of the Entomopathogenic Nematode Steinernema carpocapsae Identifies the X-Chromosome.</title>
        <authorList>
            <person name="Serra L."/>
            <person name="Macchietto M."/>
            <person name="Macias-Munoz A."/>
            <person name="McGill C.J."/>
            <person name="Rodriguez I.M."/>
            <person name="Rodriguez B."/>
            <person name="Murad R."/>
            <person name="Mortazavi A."/>
        </authorList>
    </citation>
    <scope>NUCLEOTIDE SEQUENCE [LARGE SCALE GENOMIC DNA]</scope>
    <source>
        <strain evidence="4 5">ALL</strain>
    </source>
</reference>
<dbReference type="PANTHER" id="PTHR10627:SF31">
    <property type="entry name" value="DODECA-SATELLITE-BINDING PROTEIN 1, ISOFORM A"/>
    <property type="match status" value="1"/>
</dbReference>
<feature type="domain" description="K Homology" evidence="3">
    <location>
        <begin position="28"/>
        <end position="96"/>
    </location>
</feature>
<dbReference type="PROSITE" id="PS50084">
    <property type="entry name" value="KH_TYPE_1"/>
    <property type="match status" value="3"/>
</dbReference>
<dbReference type="InterPro" id="IPR036612">
    <property type="entry name" value="KH_dom_type_1_sf"/>
</dbReference>
<evidence type="ECO:0000313" key="5">
    <source>
        <dbReference type="Proteomes" id="UP000298663"/>
    </source>
</evidence>
<comment type="caution">
    <text evidence="4">The sequence shown here is derived from an EMBL/GenBank/DDBJ whole genome shotgun (WGS) entry which is preliminary data.</text>
</comment>
<keyword evidence="5" id="KW-1185">Reference proteome</keyword>
<feature type="domain" description="K Homology" evidence="3">
    <location>
        <begin position="172"/>
        <end position="240"/>
    </location>
</feature>
<protein>
    <recommendedName>
        <fullName evidence="3">K Homology domain-containing protein</fullName>
    </recommendedName>
</protein>
<gene>
    <name evidence="4" type="ORF">L596_015624</name>
</gene>
<dbReference type="EMBL" id="AZBU02000004">
    <property type="protein sequence ID" value="TKR81810.1"/>
    <property type="molecule type" value="Genomic_DNA"/>
</dbReference>
<sequence>MAPSPSISAANLRTSKKRVPHCRRKVKAQITREIIVPKDQHRVFIGKQGAQRMKYEQDLNCKIEFPKPQENSDVTKITGASEDVARAVKVLQAKSNEISASGRGRIRHSQEVLPVDPRTSRRALRQVDCQGVKINIPPPTAHSDVIIITGPRVAVDQVAAEIQAIYAGKKDTVKTMTAKVAQTQHRYIIGSRGSGIHEILRETDVVVEVPSEEEKSDVITLHGEQSKLGLALAQIYSKAASHVSTNIKCPMWMHKKLIGPKGATLEKLVPESKEFNNLKVEFEDGGVIYIEGSPDKVKNAQVALQAEIGRLEKTETSEVIKVDPKYHKHIIGRNRSVLNKICGENTNVHVQVPDEGKHSFEIRVEGDRVLVQGDQGNSENCGSFG</sequence>
<keyword evidence="1" id="KW-0677">Repeat</keyword>
<reference evidence="4 5" key="1">
    <citation type="journal article" date="2015" name="Genome Biol.">
        <title>Comparative genomics of Steinernema reveals deeply conserved gene regulatory networks.</title>
        <authorList>
            <person name="Dillman A.R."/>
            <person name="Macchietto M."/>
            <person name="Porter C.F."/>
            <person name="Rogers A."/>
            <person name="Williams B."/>
            <person name="Antoshechkin I."/>
            <person name="Lee M.M."/>
            <person name="Goodwin Z."/>
            <person name="Lu X."/>
            <person name="Lewis E.E."/>
            <person name="Goodrich-Blair H."/>
            <person name="Stock S.P."/>
            <person name="Adams B.J."/>
            <person name="Sternberg P.W."/>
            <person name="Mortazavi A."/>
        </authorList>
    </citation>
    <scope>NUCLEOTIDE SEQUENCE [LARGE SCALE GENOMIC DNA]</scope>
    <source>
        <strain evidence="4 5">ALL</strain>
    </source>
</reference>
<dbReference type="STRING" id="34508.A0A4U5NGJ1"/>
<dbReference type="InterPro" id="IPR004087">
    <property type="entry name" value="KH_dom"/>
</dbReference>
<organism evidence="4 5">
    <name type="scientific">Steinernema carpocapsae</name>
    <name type="common">Entomopathogenic nematode</name>
    <dbReference type="NCBI Taxonomy" id="34508"/>
    <lineage>
        <taxon>Eukaryota</taxon>
        <taxon>Metazoa</taxon>
        <taxon>Ecdysozoa</taxon>
        <taxon>Nematoda</taxon>
        <taxon>Chromadorea</taxon>
        <taxon>Rhabditida</taxon>
        <taxon>Tylenchina</taxon>
        <taxon>Panagrolaimomorpha</taxon>
        <taxon>Strongyloidoidea</taxon>
        <taxon>Steinernematidae</taxon>
        <taxon>Steinernema</taxon>
    </lineage>
</organism>
<proteinExistence type="predicted"/>
<dbReference type="Proteomes" id="UP000298663">
    <property type="component" value="Unassembled WGS sequence"/>
</dbReference>
<keyword evidence="2" id="KW-0694">RNA-binding</keyword>
<dbReference type="GO" id="GO:0003729">
    <property type="term" value="F:mRNA binding"/>
    <property type="evidence" value="ECO:0007669"/>
    <property type="project" value="TreeGrafter"/>
</dbReference>